<protein>
    <submittedName>
        <fullName evidence="2">Uncharacterized protein</fullName>
    </submittedName>
</protein>
<comment type="caution">
    <text evidence="2">The sequence shown here is derived from an EMBL/GenBank/DDBJ whole genome shotgun (WGS) entry which is preliminary data.</text>
</comment>
<keyword evidence="1" id="KW-0812">Transmembrane</keyword>
<dbReference type="AlphaFoldDB" id="A0A5U8JHE9"/>
<gene>
    <name evidence="2" type="ORF">DOI44_23085</name>
</gene>
<feature type="transmembrane region" description="Helical" evidence="1">
    <location>
        <begin position="44"/>
        <end position="66"/>
    </location>
</feature>
<proteinExistence type="predicted"/>
<evidence type="ECO:0000256" key="1">
    <source>
        <dbReference type="SAM" id="Phobius"/>
    </source>
</evidence>
<keyword evidence="1" id="KW-0472">Membrane</keyword>
<evidence type="ECO:0000313" key="2">
    <source>
        <dbReference type="EMBL" id="EBR8435838.1"/>
    </source>
</evidence>
<name>A0A5U8JHE9_SALET</name>
<keyword evidence="1" id="KW-1133">Transmembrane helix</keyword>
<dbReference type="EMBL" id="AAGTPA010000036">
    <property type="protein sequence ID" value="EBR8435838.1"/>
    <property type="molecule type" value="Genomic_DNA"/>
</dbReference>
<dbReference type="Proteomes" id="UP000839597">
    <property type="component" value="Unassembled WGS sequence"/>
</dbReference>
<sequence length="68" mass="8294">MTIFKVTFSFFNTLILNSIIFLMKNKSRSLIKNPLLTIAEWIFILRECLLWIIIFVMTIWLFIFLYEK</sequence>
<reference evidence="2" key="1">
    <citation type="submission" date="2018-06" db="EMBL/GenBank/DDBJ databases">
        <authorList>
            <person name="Ashton P.M."/>
            <person name="Dallman T."/>
            <person name="Nair S."/>
            <person name="De Pinna E."/>
            <person name="Peters T."/>
            <person name="Grant K."/>
        </authorList>
    </citation>
    <scope>NUCLEOTIDE SEQUENCE [LARGE SCALE GENOMIC DNA]</scope>
    <source>
        <strain evidence="2">449454</strain>
    </source>
</reference>
<organism evidence="2">
    <name type="scientific">Salmonella enterica subsp. enterica serovar Panama</name>
    <dbReference type="NCBI Taxonomy" id="29472"/>
    <lineage>
        <taxon>Bacteria</taxon>
        <taxon>Pseudomonadati</taxon>
        <taxon>Pseudomonadota</taxon>
        <taxon>Gammaproteobacteria</taxon>
        <taxon>Enterobacterales</taxon>
        <taxon>Enterobacteriaceae</taxon>
        <taxon>Salmonella</taxon>
    </lineage>
</organism>
<accession>A0A5U8JHE9</accession>
<feature type="transmembrane region" description="Helical" evidence="1">
    <location>
        <begin position="6"/>
        <end position="23"/>
    </location>
</feature>